<sequence>MTYLPRLAALSLLSLTLLPAHAQPKILPGLWEFSSGDIQVDGQQMPGMDAMLEQMQNLPADQRRMMEEMLAAQGVKLGGKGVQICLSKAQVEADELPFKDDPACTQEITERGDKLWKFRFECPDARGQGETRFISDKEFVSTVDSEYRQGTETGSSRIESHARWIADDCGTLKPAR</sequence>
<dbReference type="InterPro" id="IPR022061">
    <property type="entry name" value="DUF3617"/>
</dbReference>
<name>A0A0H3Z0Z5_STUST</name>
<dbReference type="EMBL" id="JAODZE010000019">
    <property type="protein sequence ID" value="MDH0147781.1"/>
    <property type="molecule type" value="Genomic_DNA"/>
</dbReference>
<dbReference type="RefSeq" id="WP_014598134.1">
    <property type="nucleotide sequence ID" value="NZ_AP024722.1"/>
</dbReference>
<evidence type="ECO:0000313" key="3">
    <source>
        <dbReference type="EMBL" id="MDH1237086.1"/>
    </source>
</evidence>
<evidence type="ECO:0000313" key="2">
    <source>
        <dbReference type="EMBL" id="MDH0147781.1"/>
    </source>
</evidence>
<feature type="chain" id="PRO_5015039940" evidence="1">
    <location>
        <begin position="23"/>
        <end position="176"/>
    </location>
</feature>
<organism evidence="3 4">
    <name type="scientific">Stutzerimonas stutzeri</name>
    <name type="common">Pseudomonas stutzeri</name>
    <dbReference type="NCBI Taxonomy" id="316"/>
    <lineage>
        <taxon>Bacteria</taxon>
        <taxon>Pseudomonadati</taxon>
        <taxon>Pseudomonadota</taxon>
        <taxon>Gammaproteobacteria</taxon>
        <taxon>Pseudomonadales</taxon>
        <taxon>Pseudomonadaceae</taxon>
        <taxon>Stutzerimonas</taxon>
    </lineage>
</organism>
<dbReference type="AlphaFoldDB" id="A0A0H3Z0Z5"/>
<dbReference type="EMBL" id="JAOCAE010000008">
    <property type="protein sequence ID" value="MDH1237086.1"/>
    <property type="molecule type" value="Genomic_DNA"/>
</dbReference>
<dbReference type="GeneID" id="66823471"/>
<keyword evidence="1" id="KW-0732">Signal</keyword>
<evidence type="ECO:0000256" key="1">
    <source>
        <dbReference type="SAM" id="SignalP"/>
    </source>
</evidence>
<accession>A0A0H3Z0Z5</accession>
<comment type="caution">
    <text evidence="3">The sequence shown here is derived from an EMBL/GenBank/DDBJ whole genome shotgun (WGS) entry which is preliminary data.</text>
</comment>
<gene>
    <name evidence="3" type="ORF">N5C32_13690</name>
    <name evidence="2" type="ORF">N7335_15415</name>
</gene>
<evidence type="ECO:0000313" key="4">
    <source>
        <dbReference type="Proteomes" id="UP001158500"/>
    </source>
</evidence>
<dbReference type="Proteomes" id="UP001158076">
    <property type="component" value="Unassembled WGS sequence"/>
</dbReference>
<dbReference type="Proteomes" id="UP001158500">
    <property type="component" value="Unassembled WGS sequence"/>
</dbReference>
<reference evidence="3" key="1">
    <citation type="submission" date="2022-09" db="EMBL/GenBank/DDBJ databases">
        <title>Intensive care unit water sources are persistently colonized with multi-drug resistant bacteria and are the site of extensive horizontal gene transfer of antibiotic resistance genes.</title>
        <authorList>
            <person name="Diorio-Toth L."/>
        </authorList>
    </citation>
    <scope>NUCLEOTIDE SEQUENCE</scope>
    <source>
        <strain evidence="3">GD03947</strain>
        <strain evidence="2">GD04147</strain>
    </source>
</reference>
<feature type="signal peptide" evidence="1">
    <location>
        <begin position="1"/>
        <end position="22"/>
    </location>
</feature>
<dbReference type="Pfam" id="PF12276">
    <property type="entry name" value="DUF3617"/>
    <property type="match status" value="1"/>
</dbReference>
<proteinExistence type="predicted"/>
<protein>
    <submittedName>
        <fullName evidence="3">DUF3617 domain-containing protein</fullName>
    </submittedName>
</protein>